<sequence length="237" mass="27063">MWRLRVRQGPIRQARFELQHTSHGSSYRPPRLSSQAVTQACIDRLNLSILWYYIWDPDVAAGKRPLDDEEAEQGCRPFADEIRKSVLVGLLYLVTRDTERGDPVFSLAPPNCPEGQEFDPVEHFDLSRCTVTIDSQCTDMGMKNYSAGTWDEIRTALEEVPLSYPFWRVDPKVGLFPWIGELDRRVAVGLLDDMAETPLVPIEHWTNGDSLAYSFKCDHCEVNDQFQTAGQLRNTLS</sequence>
<reference evidence="1" key="1">
    <citation type="journal article" date="2023" name="Mol. Phylogenet. Evol.">
        <title>Genome-scale phylogeny and comparative genomics of the fungal order Sordariales.</title>
        <authorList>
            <person name="Hensen N."/>
            <person name="Bonometti L."/>
            <person name="Westerberg I."/>
            <person name="Brannstrom I.O."/>
            <person name="Guillou S."/>
            <person name="Cros-Aarteil S."/>
            <person name="Calhoun S."/>
            <person name="Haridas S."/>
            <person name="Kuo A."/>
            <person name="Mondo S."/>
            <person name="Pangilinan J."/>
            <person name="Riley R."/>
            <person name="LaButti K."/>
            <person name="Andreopoulos B."/>
            <person name="Lipzen A."/>
            <person name="Chen C."/>
            <person name="Yan M."/>
            <person name="Daum C."/>
            <person name="Ng V."/>
            <person name="Clum A."/>
            <person name="Steindorff A."/>
            <person name="Ohm R.A."/>
            <person name="Martin F."/>
            <person name="Silar P."/>
            <person name="Natvig D.O."/>
            <person name="Lalanne C."/>
            <person name="Gautier V."/>
            <person name="Ament-Velasquez S.L."/>
            <person name="Kruys A."/>
            <person name="Hutchinson M.I."/>
            <person name="Powell A.J."/>
            <person name="Barry K."/>
            <person name="Miller A.N."/>
            <person name="Grigoriev I.V."/>
            <person name="Debuchy R."/>
            <person name="Gladieux P."/>
            <person name="Hiltunen Thoren M."/>
            <person name="Johannesson H."/>
        </authorList>
    </citation>
    <scope>NUCLEOTIDE SEQUENCE</scope>
    <source>
        <strain evidence="1">CBS 333.67</strain>
    </source>
</reference>
<protein>
    <submittedName>
        <fullName evidence="1">Uncharacterized protein</fullName>
    </submittedName>
</protein>
<comment type="caution">
    <text evidence="1">The sequence shown here is derived from an EMBL/GenBank/DDBJ whole genome shotgun (WGS) entry which is preliminary data.</text>
</comment>
<evidence type="ECO:0000313" key="1">
    <source>
        <dbReference type="EMBL" id="KAK3309217.1"/>
    </source>
</evidence>
<keyword evidence="2" id="KW-1185">Reference proteome</keyword>
<dbReference type="Proteomes" id="UP001273166">
    <property type="component" value="Unassembled WGS sequence"/>
</dbReference>
<name>A0AAJ0GZW5_9PEZI</name>
<proteinExistence type="predicted"/>
<dbReference type="RefSeq" id="XP_062724997.1">
    <property type="nucleotide sequence ID" value="XM_062861785.1"/>
</dbReference>
<evidence type="ECO:0000313" key="2">
    <source>
        <dbReference type="Proteomes" id="UP001273166"/>
    </source>
</evidence>
<dbReference type="GeneID" id="87880614"/>
<accession>A0AAJ0GZW5</accession>
<dbReference type="EMBL" id="JAUDZG010000002">
    <property type="protein sequence ID" value="KAK3309217.1"/>
    <property type="molecule type" value="Genomic_DNA"/>
</dbReference>
<dbReference type="AlphaFoldDB" id="A0AAJ0GZW5"/>
<gene>
    <name evidence="1" type="ORF">B0T15DRAFT_134015</name>
</gene>
<organism evidence="1 2">
    <name type="scientific">Chaetomium strumarium</name>
    <dbReference type="NCBI Taxonomy" id="1170767"/>
    <lineage>
        <taxon>Eukaryota</taxon>
        <taxon>Fungi</taxon>
        <taxon>Dikarya</taxon>
        <taxon>Ascomycota</taxon>
        <taxon>Pezizomycotina</taxon>
        <taxon>Sordariomycetes</taxon>
        <taxon>Sordariomycetidae</taxon>
        <taxon>Sordariales</taxon>
        <taxon>Chaetomiaceae</taxon>
        <taxon>Chaetomium</taxon>
    </lineage>
</organism>
<reference evidence="1" key="2">
    <citation type="submission" date="2023-06" db="EMBL/GenBank/DDBJ databases">
        <authorList>
            <consortium name="Lawrence Berkeley National Laboratory"/>
            <person name="Mondo S.J."/>
            <person name="Hensen N."/>
            <person name="Bonometti L."/>
            <person name="Westerberg I."/>
            <person name="Brannstrom I.O."/>
            <person name="Guillou S."/>
            <person name="Cros-Aarteil S."/>
            <person name="Calhoun S."/>
            <person name="Haridas S."/>
            <person name="Kuo A."/>
            <person name="Pangilinan J."/>
            <person name="Riley R."/>
            <person name="Labutti K."/>
            <person name="Andreopoulos B."/>
            <person name="Lipzen A."/>
            <person name="Chen C."/>
            <person name="Yanf M."/>
            <person name="Daum C."/>
            <person name="Ng V."/>
            <person name="Clum A."/>
            <person name="Steindorff A."/>
            <person name="Ohm R."/>
            <person name="Martin F."/>
            <person name="Silar P."/>
            <person name="Natvig D."/>
            <person name="Lalanne C."/>
            <person name="Gautier V."/>
            <person name="Ament-Velasquez S.L."/>
            <person name="Kruys A."/>
            <person name="Hutchinson M.I."/>
            <person name="Powell A.J."/>
            <person name="Barry K."/>
            <person name="Miller A.N."/>
            <person name="Grigoriev I.V."/>
            <person name="Debuchy R."/>
            <person name="Gladieux P."/>
            <person name="Thoren M.H."/>
            <person name="Johannesson H."/>
        </authorList>
    </citation>
    <scope>NUCLEOTIDE SEQUENCE</scope>
    <source>
        <strain evidence="1">CBS 333.67</strain>
    </source>
</reference>